<reference evidence="3 4" key="1">
    <citation type="submission" date="2019-09" db="EMBL/GenBank/DDBJ databases">
        <title>Bird 10,000 Genomes (B10K) Project - Family phase.</title>
        <authorList>
            <person name="Zhang G."/>
        </authorList>
    </citation>
    <scope>NUCLEOTIDE SEQUENCE [LARGE SCALE GENOMIC DNA]</scope>
    <source>
        <strain evidence="3">B10K-CU-031-17</strain>
        <tissue evidence="3">Muscle</tissue>
    </source>
</reference>
<evidence type="ECO:0000313" key="3">
    <source>
        <dbReference type="EMBL" id="NXE42619.1"/>
    </source>
</evidence>
<dbReference type="GO" id="GO:0005737">
    <property type="term" value="C:cytoplasm"/>
    <property type="evidence" value="ECO:0007669"/>
    <property type="project" value="TreeGrafter"/>
</dbReference>
<dbReference type="InterPro" id="IPR029021">
    <property type="entry name" value="Prot-tyrosine_phosphatase-like"/>
</dbReference>
<dbReference type="Proteomes" id="UP000547721">
    <property type="component" value="Unassembled WGS sequence"/>
</dbReference>
<dbReference type="Gene3D" id="3.90.190.10">
    <property type="entry name" value="Protein tyrosine phosphatase superfamily"/>
    <property type="match status" value="1"/>
</dbReference>
<keyword evidence="4" id="KW-1185">Reference proteome</keyword>
<accession>A0A7K8MMT3</accession>
<evidence type="ECO:0000259" key="2">
    <source>
        <dbReference type="PROSITE" id="PS50056"/>
    </source>
</evidence>
<dbReference type="PRINTS" id="PR00700">
    <property type="entry name" value="PRTYPHPHTASE"/>
</dbReference>
<dbReference type="Pfam" id="PF00102">
    <property type="entry name" value="Y_phosphatase"/>
    <property type="match status" value="1"/>
</dbReference>
<dbReference type="GO" id="GO:0070374">
    <property type="term" value="P:positive regulation of ERK1 and ERK2 cascade"/>
    <property type="evidence" value="ECO:0007669"/>
    <property type="project" value="TreeGrafter"/>
</dbReference>
<evidence type="ECO:0000313" key="4">
    <source>
        <dbReference type="Proteomes" id="UP000547721"/>
    </source>
</evidence>
<dbReference type="PROSITE" id="PS00383">
    <property type="entry name" value="TYR_PHOSPHATASE_1"/>
    <property type="match status" value="1"/>
</dbReference>
<dbReference type="PROSITE" id="PS50056">
    <property type="entry name" value="TYR_PHOSPHATASE_2"/>
    <property type="match status" value="1"/>
</dbReference>
<dbReference type="PANTHER" id="PTHR46559">
    <property type="entry name" value="TYROSINE-PROTEIN PHOSPHATASE NON-RECEPTOR TYPE 11"/>
    <property type="match status" value="1"/>
</dbReference>
<dbReference type="InterPro" id="IPR000387">
    <property type="entry name" value="Tyr_Pase_dom"/>
</dbReference>
<organism evidence="3 4">
    <name type="scientific">Ptilorrhoa leucosticta</name>
    <dbReference type="NCBI Taxonomy" id="449384"/>
    <lineage>
        <taxon>Eukaryota</taxon>
        <taxon>Metazoa</taxon>
        <taxon>Chordata</taxon>
        <taxon>Craniata</taxon>
        <taxon>Vertebrata</taxon>
        <taxon>Euteleostomi</taxon>
        <taxon>Archelosauria</taxon>
        <taxon>Archosauria</taxon>
        <taxon>Dinosauria</taxon>
        <taxon>Saurischia</taxon>
        <taxon>Theropoda</taxon>
        <taxon>Coelurosauria</taxon>
        <taxon>Aves</taxon>
        <taxon>Neognathae</taxon>
        <taxon>Neoaves</taxon>
        <taxon>Telluraves</taxon>
        <taxon>Australaves</taxon>
        <taxon>Passeriformes</taxon>
        <taxon>Corvoidea</taxon>
        <taxon>Cinclosomatidae</taxon>
        <taxon>Ptilorrhoa</taxon>
    </lineage>
</organism>
<evidence type="ECO:0000259" key="1">
    <source>
        <dbReference type="PROSITE" id="PS50055"/>
    </source>
</evidence>
<dbReference type="SUPFAM" id="SSF52799">
    <property type="entry name" value="(Phosphotyrosine protein) phosphatases II"/>
    <property type="match status" value="1"/>
</dbReference>
<feature type="non-terminal residue" evidence="3">
    <location>
        <position position="128"/>
    </location>
</feature>
<dbReference type="PANTHER" id="PTHR46559:SF7">
    <property type="entry name" value="PROTEIN-TYROSINE-PHOSPHATASE"/>
    <property type="match status" value="1"/>
</dbReference>
<dbReference type="SMART" id="SM00404">
    <property type="entry name" value="PTPc_motif"/>
    <property type="match status" value="1"/>
</dbReference>
<dbReference type="GO" id="GO:0004726">
    <property type="term" value="F:non-membrane spanning protein tyrosine phosphatase activity"/>
    <property type="evidence" value="ECO:0007669"/>
    <property type="project" value="TreeGrafter"/>
</dbReference>
<proteinExistence type="predicted"/>
<dbReference type="PROSITE" id="PS50055">
    <property type="entry name" value="TYR_PHOSPHATASE_PTP"/>
    <property type="match status" value="1"/>
</dbReference>
<dbReference type="AlphaFoldDB" id="A0A7K8MMT3"/>
<dbReference type="EMBL" id="VWYY01001767">
    <property type="protein sequence ID" value="NXE42619.1"/>
    <property type="molecule type" value="Genomic_DNA"/>
</dbReference>
<name>A0A7K8MMT3_9CORV</name>
<dbReference type="GO" id="GO:0030971">
    <property type="term" value="F:receptor tyrosine kinase binding"/>
    <property type="evidence" value="ECO:0007669"/>
    <property type="project" value="TreeGrafter"/>
</dbReference>
<dbReference type="InterPro" id="IPR016130">
    <property type="entry name" value="Tyr_Pase_AS"/>
</dbReference>
<comment type="caution">
    <text evidence="3">The sequence shown here is derived from an EMBL/GenBank/DDBJ whole genome shotgun (WGS) entry which is preliminary data.</text>
</comment>
<protein>
    <submittedName>
        <fullName evidence="3">PTN6 phosphatase</fullName>
    </submittedName>
</protein>
<sequence length="128" mass="14673">QDELPRLVRHYQYFSWPDHGVPNEPGGVLSFLEQVNRAQRSIPGSGPIVVHCSAGIGRTGTIIVIDILVDIIHRQGVWLDCDIDIPKTIQMVRRQRSGMVQTEAQYKFVYMAVQQFIEAEQKRLEEEQ</sequence>
<gene>
    <name evidence="3" type="primary">Ptpn6_1</name>
    <name evidence="3" type="ORF">PTILEU_R08395</name>
</gene>
<dbReference type="InterPro" id="IPR003595">
    <property type="entry name" value="Tyr_Pase_cat"/>
</dbReference>
<feature type="domain" description="Tyrosine specific protein phosphatases" evidence="2">
    <location>
        <begin position="29"/>
        <end position="107"/>
    </location>
</feature>
<dbReference type="InterPro" id="IPR000242">
    <property type="entry name" value="PTP_cat"/>
</dbReference>
<feature type="non-terminal residue" evidence="3">
    <location>
        <position position="1"/>
    </location>
</feature>
<dbReference type="GO" id="GO:0050839">
    <property type="term" value="F:cell adhesion molecule binding"/>
    <property type="evidence" value="ECO:0007669"/>
    <property type="project" value="TreeGrafter"/>
</dbReference>
<feature type="domain" description="Tyrosine-protein phosphatase" evidence="1">
    <location>
        <begin position="1"/>
        <end position="116"/>
    </location>
</feature>
<dbReference type="SMART" id="SM00194">
    <property type="entry name" value="PTPc"/>
    <property type="match status" value="1"/>
</dbReference>